<evidence type="ECO:0000256" key="1">
    <source>
        <dbReference type="ARBA" id="ARBA00010515"/>
    </source>
</evidence>
<dbReference type="Pfam" id="PF07859">
    <property type="entry name" value="Abhydrolase_3"/>
    <property type="match status" value="1"/>
</dbReference>
<dbReference type="PROSITE" id="PS01173">
    <property type="entry name" value="LIPASE_GDXG_HIS"/>
    <property type="match status" value="1"/>
</dbReference>
<protein>
    <submittedName>
        <fullName evidence="4">Alpha/beta hydrolase</fullName>
    </submittedName>
</protein>
<comment type="similarity">
    <text evidence="1">Belongs to the 'GDXG' lipolytic enzyme family.</text>
</comment>
<dbReference type="RefSeq" id="WP_274493573.1">
    <property type="nucleotide sequence ID" value="NZ_CP118166.1"/>
</dbReference>
<evidence type="ECO:0000259" key="3">
    <source>
        <dbReference type="Pfam" id="PF07859"/>
    </source>
</evidence>
<reference evidence="4" key="1">
    <citation type="submission" date="2023-02" db="EMBL/GenBank/DDBJ databases">
        <title>Genome sequence of Hyphococcus flavus.</title>
        <authorList>
            <person name="Rong J.-C."/>
            <person name="Zhao Q."/>
            <person name="Yi M."/>
            <person name="Wu J.-Y."/>
        </authorList>
    </citation>
    <scope>NUCLEOTIDE SEQUENCE</scope>
    <source>
        <strain evidence="4">MCCC 1K03223</strain>
    </source>
</reference>
<dbReference type="PANTHER" id="PTHR48081:SF30">
    <property type="entry name" value="ACETYL-HYDROLASE LIPR-RELATED"/>
    <property type="match status" value="1"/>
</dbReference>
<dbReference type="EMBL" id="CP118166">
    <property type="protein sequence ID" value="WDI31686.1"/>
    <property type="molecule type" value="Genomic_DNA"/>
</dbReference>
<proteinExistence type="inferred from homology"/>
<accession>A0AAE9ZIM7</accession>
<dbReference type="InterPro" id="IPR029058">
    <property type="entry name" value="AB_hydrolase_fold"/>
</dbReference>
<gene>
    <name evidence="4" type="ORF">PUV54_00600</name>
</gene>
<dbReference type="AlphaFoldDB" id="A0AAE9ZIM7"/>
<name>A0AAE9ZIM7_9PROT</name>
<evidence type="ECO:0000256" key="2">
    <source>
        <dbReference type="ARBA" id="ARBA00022801"/>
    </source>
</evidence>
<dbReference type="InterPro" id="IPR050300">
    <property type="entry name" value="GDXG_lipolytic_enzyme"/>
</dbReference>
<evidence type="ECO:0000313" key="4">
    <source>
        <dbReference type="EMBL" id="WDI31686.1"/>
    </source>
</evidence>
<feature type="domain" description="Alpha/beta hydrolase fold-3" evidence="3">
    <location>
        <begin position="59"/>
        <end position="259"/>
    </location>
</feature>
<dbReference type="PANTHER" id="PTHR48081">
    <property type="entry name" value="AB HYDROLASE SUPERFAMILY PROTEIN C4A8.06C"/>
    <property type="match status" value="1"/>
</dbReference>
<dbReference type="GO" id="GO:0004806">
    <property type="term" value="F:triacylglycerol lipase activity"/>
    <property type="evidence" value="ECO:0007669"/>
    <property type="project" value="TreeGrafter"/>
</dbReference>
<dbReference type="InterPro" id="IPR002168">
    <property type="entry name" value="Lipase_GDXG_HIS_AS"/>
</dbReference>
<organism evidence="4 5">
    <name type="scientific">Hyphococcus flavus</name>
    <dbReference type="NCBI Taxonomy" id="1866326"/>
    <lineage>
        <taxon>Bacteria</taxon>
        <taxon>Pseudomonadati</taxon>
        <taxon>Pseudomonadota</taxon>
        <taxon>Alphaproteobacteria</taxon>
        <taxon>Parvularculales</taxon>
        <taxon>Parvularculaceae</taxon>
        <taxon>Hyphococcus</taxon>
    </lineage>
</organism>
<dbReference type="Gene3D" id="3.40.50.1820">
    <property type="entry name" value="alpha/beta hydrolase"/>
    <property type="match status" value="1"/>
</dbReference>
<dbReference type="SUPFAM" id="SSF53474">
    <property type="entry name" value="alpha/beta-Hydrolases"/>
    <property type="match status" value="1"/>
</dbReference>
<dbReference type="KEGG" id="hfl:PUV54_00600"/>
<sequence length="285" mass="30675">MTATFKSKPIHLLPAKVLRDGAEAVAPDKAPNDIELVKIDEDVKGEWHGCAGSQNDATILYLHGGGYVFGSPKSHRAVTFALARETGSPVFSLDYRMGPEHLFPAAVDDAVAAYRWLLNQGRDPSRLVIGGDSAGGGLAVALLLSIKENSLPMPAGAFLYSPWTDLTVSGESIVANEITDAMFKAEYISGGVKRYLGDGDPKHPLASPLFGDHRGLPSVLTFASTSEVLLDDSIRLHDKLKRAGVASELVLEEGLIHVWPIFAGRFPEAMTAIRKTAEFIRNQIT</sequence>
<evidence type="ECO:0000313" key="5">
    <source>
        <dbReference type="Proteomes" id="UP001214043"/>
    </source>
</evidence>
<dbReference type="Proteomes" id="UP001214043">
    <property type="component" value="Chromosome"/>
</dbReference>
<keyword evidence="5" id="KW-1185">Reference proteome</keyword>
<dbReference type="InterPro" id="IPR013094">
    <property type="entry name" value="AB_hydrolase_3"/>
</dbReference>
<keyword evidence="2 4" id="KW-0378">Hydrolase</keyword>